<evidence type="ECO:0000256" key="22">
    <source>
        <dbReference type="ARBA" id="ARBA00048954"/>
    </source>
</evidence>
<evidence type="ECO:0000256" key="17">
    <source>
        <dbReference type="ARBA" id="ARBA00029709"/>
    </source>
</evidence>
<comment type="function">
    <text evidence="21">ATP-dependent DNA helicase important for chromosome transmission and normal cell cycle progression in G(2)/M. May have a role in changing DNA topology to allow the loading of proteins involved in maintaining sister chromatid cohesion in the vicinity of the centromeres. Has a specific role in chromosome segregation during meiosis II.</text>
</comment>
<evidence type="ECO:0000259" key="25">
    <source>
        <dbReference type="PROSITE" id="PS51193"/>
    </source>
</evidence>
<organism evidence="26 27">
    <name type="scientific">Hyaloscypha hepaticicola</name>
    <dbReference type="NCBI Taxonomy" id="2082293"/>
    <lineage>
        <taxon>Eukaryota</taxon>
        <taxon>Fungi</taxon>
        <taxon>Dikarya</taxon>
        <taxon>Ascomycota</taxon>
        <taxon>Pezizomycotina</taxon>
        <taxon>Leotiomycetes</taxon>
        <taxon>Helotiales</taxon>
        <taxon>Hyaloscyphaceae</taxon>
        <taxon>Hyaloscypha</taxon>
    </lineage>
</organism>
<dbReference type="GO" id="GO:0016818">
    <property type="term" value="F:hydrolase activity, acting on acid anhydrides, in phosphorus-containing anhydrides"/>
    <property type="evidence" value="ECO:0007669"/>
    <property type="project" value="InterPro"/>
</dbReference>
<evidence type="ECO:0000256" key="3">
    <source>
        <dbReference type="ARBA" id="ARBA00008435"/>
    </source>
</evidence>
<dbReference type="InterPro" id="IPR027417">
    <property type="entry name" value="P-loop_NTPase"/>
</dbReference>
<evidence type="ECO:0000256" key="4">
    <source>
        <dbReference type="ARBA" id="ARBA00016387"/>
    </source>
</evidence>
<evidence type="ECO:0000256" key="14">
    <source>
        <dbReference type="ARBA" id="ARBA00023235"/>
    </source>
</evidence>
<dbReference type="FunFam" id="3.40.50.300:FF:001372">
    <property type="entry name" value="ATP-dependent DNA helicase chl1"/>
    <property type="match status" value="1"/>
</dbReference>
<evidence type="ECO:0000256" key="13">
    <source>
        <dbReference type="ARBA" id="ARBA00023125"/>
    </source>
</evidence>
<dbReference type="GO" id="GO:0005524">
    <property type="term" value="F:ATP binding"/>
    <property type="evidence" value="ECO:0007669"/>
    <property type="project" value="UniProtKB-KW"/>
</dbReference>
<dbReference type="GO" id="GO:0051536">
    <property type="term" value="F:iron-sulfur cluster binding"/>
    <property type="evidence" value="ECO:0007669"/>
    <property type="project" value="UniProtKB-KW"/>
</dbReference>
<dbReference type="GO" id="GO:0005634">
    <property type="term" value="C:nucleus"/>
    <property type="evidence" value="ECO:0007669"/>
    <property type="project" value="UniProtKB-SubCell"/>
</dbReference>
<evidence type="ECO:0000256" key="21">
    <source>
        <dbReference type="ARBA" id="ARBA00045702"/>
    </source>
</evidence>
<evidence type="ECO:0000256" key="8">
    <source>
        <dbReference type="ARBA" id="ARBA00022801"/>
    </source>
</evidence>
<dbReference type="InterPro" id="IPR006555">
    <property type="entry name" value="ATP-dep_Helicase_C"/>
</dbReference>
<evidence type="ECO:0000256" key="9">
    <source>
        <dbReference type="ARBA" id="ARBA00022806"/>
    </source>
</evidence>
<keyword evidence="10" id="KW-0067">ATP-binding</keyword>
<feature type="coiled-coil region" evidence="23">
    <location>
        <begin position="100"/>
        <end position="127"/>
    </location>
</feature>
<evidence type="ECO:0000256" key="11">
    <source>
        <dbReference type="ARBA" id="ARBA00023004"/>
    </source>
</evidence>
<feature type="compositionally biased region" description="Polar residues" evidence="24">
    <location>
        <begin position="490"/>
        <end position="504"/>
    </location>
</feature>
<proteinExistence type="inferred from homology"/>
<reference evidence="26 27" key="1">
    <citation type="submission" date="2016-05" db="EMBL/GenBank/DDBJ databases">
        <title>A degradative enzymes factory behind the ericoid mycorrhizal symbiosis.</title>
        <authorList>
            <consortium name="DOE Joint Genome Institute"/>
            <person name="Martino E."/>
            <person name="Morin E."/>
            <person name="Grelet G."/>
            <person name="Kuo A."/>
            <person name="Kohler A."/>
            <person name="Daghino S."/>
            <person name="Barry K."/>
            <person name="Choi C."/>
            <person name="Cichocki N."/>
            <person name="Clum A."/>
            <person name="Copeland A."/>
            <person name="Hainaut M."/>
            <person name="Haridas S."/>
            <person name="Labutti K."/>
            <person name="Lindquist E."/>
            <person name="Lipzen A."/>
            <person name="Khouja H.-R."/>
            <person name="Murat C."/>
            <person name="Ohm R."/>
            <person name="Olson A."/>
            <person name="Spatafora J."/>
            <person name="Veneault-Fourrey C."/>
            <person name="Henrissat B."/>
            <person name="Grigoriev I."/>
            <person name="Martin F."/>
            <person name="Perotto S."/>
        </authorList>
    </citation>
    <scope>NUCLEOTIDE SEQUENCE [LARGE SCALE GENOMIC DNA]</scope>
    <source>
        <strain evidence="26 27">UAMH 7357</strain>
    </source>
</reference>
<evidence type="ECO:0000256" key="6">
    <source>
        <dbReference type="ARBA" id="ARBA00022723"/>
    </source>
</evidence>
<comment type="subcellular location">
    <subcellularLocation>
        <location evidence="2">Nucleus</location>
    </subcellularLocation>
</comment>
<name>A0A2J6PRQ4_9HELO</name>
<keyword evidence="7" id="KW-0547">Nucleotide-binding</keyword>
<dbReference type="SMART" id="SM00488">
    <property type="entry name" value="DEXDc2"/>
    <property type="match status" value="1"/>
</dbReference>
<keyword evidence="9 26" id="KW-0347">Helicase</keyword>
<dbReference type="GO" id="GO:0043139">
    <property type="term" value="F:5'-3' DNA helicase activity"/>
    <property type="evidence" value="ECO:0007669"/>
    <property type="project" value="UniProtKB-EC"/>
</dbReference>
<dbReference type="GO" id="GO:0034085">
    <property type="term" value="P:establishment of sister chromatid cohesion"/>
    <property type="evidence" value="ECO:0007669"/>
    <property type="project" value="TreeGrafter"/>
</dbReference>
<keyword evidence="13" id="KW-0238">DNA-binding</keyword>
<evidence type="ECO:0000256" key="18">
    <source>
        <dbReference type="ARBA" id="ARBA00044969"/>
    </source>
</evidence>
<evidence type="ECO:0000256" key="7">
    <source>
        <dbReference type="ARBA" id="ARBA00022741"/>
    </source>
</evidence>
<dbReference type="GO" id="GO:0003677">
    <property type="term" value="F:DNA binding"/>
    <property type="evidence" value="ECO:0007669"/>
    <property type="project" value="UniProtKB-KW"/>
</dbReference>
<accession>A0A2J6PRQ4</accession>
<keyword evidence="27" id="KW-1185">Reference proteome</keyword>
<dbReference type="InterPro" id="IPR013020">
    <property type="entry name" value="Rad3/Chl1-like"/>
</dbReference>
<keyword evidence="12" id="KW-0411">Iron-sulfur</keyword>
<dbReference type="CDD" id="cd18788">
    <property type="entry name" value="SF2_C_XPD"/>
    <property type="match status" value="1"/>
</dbReference>
<evidence type="ECO:0000256" key="16">
    <source>
        <dbReference type="ARBA" id="ARBA00023306"/>
    </source>
</evidence>
<feature type="region of interest" description="Disordered" evidence="24">
    <location>
        <begin position="485"/>
        <end position="504"/>
    </location>
</feature>
<evidence type="ECO:0000256" key="19">
    <source>
        <dbReference type="ARBA" id="ARBA00044998"/>
    </source>
</evidence>
<evidence type="ECO:0000256" key="24">
    <source>
        <dbReference type="SAM" id="MobiDB-lite"/>
    </source>
</evidence>
<sequence length="866" mass="96201">MSGIGDGPEGVEKSHDFHHPYTPYDIQVTFMETVYQVLDEGKVGILESPTGTGKSLSLICGALTWLRDHKGKAFEEGLNWGQNDSNEPEWIIEQTRARKRREMLRQREDMEARLAKIRAKEKAQRERYLKGDETFKRRKTAAEKDEDDEEQFVLEDYDSDLEQSSHKKGIAGTGFSAATLELMGQLGMGTTVADDEEDEIEDEIKIFYCSRTHSQLTQFINELRRPRFPPAIRDEFTKGTEMEDLKHLTLGSRKNLCINLSVTKLNAFTAINERCSELQQSSTAKEHKCVFLPNKENQPLVNTFRDHALATIRDIEDMGSLGKEVGICPYYASRAAIKPAEVVTLPYPLLLQKSARDALGISLKGHVVIIDEAHNLMDAISGIHGVEVSLKQLKRARAQLGVYLQKFRNRLKGKNRVYIAQVVRVIDSLVGYLEGRLVQKEADGIVSEKELLAGKGVDQINLFKLIRYLSESKLARKVESYAIHTENEANTKTPNTKPQRSETTSAPVLHQISSLLSALTNPSKEGRLFFTKSPTAPENIALSYLLLDPSTSFSTIVSECRSVILAGGTMSPFAPYYTTLFPSLAPTQITTLSCGHVIPSSNLLAWTLSRGPSGKEFNFTFSNRGNNEMIDELGRALLNICTIVPDGVAVFFPSYAYLSTILSRWSSPASPSQPSILSRLEGKKSLFKESKDVSVETVLMDYAKAIDSGKGGLLLSVVGGKMSEGINFSDSLGRCVLIVGLPYPNINSAEWKAKIEYIESSTVERLSAQQELGLSREEILKRGKEAGREHYENSCMRAVNQSIGRAIRHKGDYAAIVMVDARFKGERVRGKLPGWIREGMVEGAGEKKFGELMSGLGAFFRGKRGG</sequence>
<dbReference type="EC" id="5.6.2.3" evidence="18"/>
<evidence type="ECO:0000256" key="2">
    <source>
        <dbReference type="ARBA" id="ARBA00004123"/>
    </source>
</evidence>
<dbReference type="OrthoDB" id="267079at2759"/>
<keyword evidence="11" id="KW-0408">Iron</keyword>
<keyword evidence="8" id="KW-0378">Hydrolase</keyword>
<dbReference type="EMBL" id="KZ613504">
    <property type="protein sequence ID" value="PMD16671.1"/>
    <property type="molecule type" value="Genomic_DNA"/>
</dbReference>
<dbReference type="NCBIfam" id="TIGR00604">
    <property type="entry name" value="rad3"/>
    <property type="match status" value="1"/>
</dbReference>
<evidence type="ECO:0000256" key="12">
    <source>
        <dbReference type="ARBA" id="ARBA00023014"/>
    </source>
</evidence>
<comment type="catalytic activity">
    <reaction evidence="22">
        <text>ATP + H2O = ADP + phosphate + H(+)</text>
        <dbReference type="Rhea" id="RHEA:13065"/>
        <dbReference type="ChEBI" id="CHEBI:15377"/>
        <dbReference type="ChEBI" id="CHEBI:15378"/>
        <dbReference type="ChEBI" id="CHEBI:30616"/>
        <dbReference type="ChEBI" id="CHEBI:43474"/>
        <dbReference type="ChEBI" id="CHEBI:456216"/>
        <dbReference type="EC" id="5.6.2.3"/>
    </reaction>
</comment>
<keyword evidence="6" id="KW-0479">Metal-binding</keyword>
<dbReference type="PANTHER" id="PTHR11472:SF41">
    <property type="entry name" value="ATP-DEPENDENT DNA HELICASE DDX11-RELATED"/>
    <property type="match status" value="1"/>
</dbReference>
<keyword evidence="16" id="KW-0131">Cell cycle</keyword>
<dbReference type="Proteomes" id="UP000235672">
    <property type="component" value="Unassembled WGS sequence"/>
</dbReference>
<keyword evidence="14" id="KW-0413">Isomerase</keyword>
<dbReference type="SUPFAM" id="SSF52540">
    <property type="entry name" value="P-loop containing nucleoside triphosphate hydrolases"/>
    <property type="match status" value="1"/>
</dbReference>
<evidence type="ECO:0000256" key="23">
    <source>
        <dbReference type="SAM" id="Coils"/>
    </source>
</evidence>
<gene>
    <name evidence="26" type="ORF">NA56DRAFT_708565</name>
</gene>
<dbReference type="GO" id="GO:0046872">
    <property type="term" value="F:metal ion binding"/>
    <property type="evidence" value="ECO:0007669"/>
    <property type="project" value="UniProtKB-KW"/>
</dbReference>
<keyword evidence="23" id="KW-0175">Coiled coil</keyword>
<feature type="domain" description="Helicase ATP-binding" evidence="25">
    <location>
        <begin position="13"/>
        <end position="427"/>
    </location>
</feature>
<dbReference type="PANTHER" id="PTHR11472">
    <property type="entry name" value="DNA REPAIR DEAD HELICASE RAD3/XP-D SUBFAMILY MEMBER"/>
    <property type="match status" value="1"/>
</dbReference>
<evidence type="ECO:0000313" key="27">
    <source>
        <dbReference type="Proteomes" id="UP000235672"/>
    </source>
</evidence>
<dbReference type="InterPro" id="IPR006554">
    <property type="entry name" value="Helicase-like_DEXD_c2"/>
</dbReference>
<dbReference type="InterPro" id="IPR010614">
    <property type="entry name" value="RAD3-like_helicase_DEAD"/>
</dbReference>
<dbReference type="Gene3D" id="3.40.50.300">
    <property type="entry name" value="P-loop containing nucleotide triphosphate hydrolases"/>
    <property type="match status" value="3"/>
</dbReference>
<evidence type="ECO:0000313" key="26">
    <source>
        <dbReference type="EMBL" id="PMD16671.1"/>
    </source>
</evidence>
<dbReference type="FunFam" id="3.40.50.300:FF:002774">
    <property type="entry name" value="ATP-dependent DNA helicase chl1"/>
    <property type="match status" value="1"/>
</dbReference>
<dbReference type="GO" id="GO:0006139">
    <property type="term" value="P:nucleobase-containing compound metabolic process"/>
    <property type="evidence" value="ECO:0007669"/>
    <property type="project" value="InterPro"/>
</dbReference>
<evidence type="ECO:0000256" key="10">
    <source>
        <dbReference type="ARBA" id="ARBA00022840"/>
    </source>
</evidence>
<dbReference type="Pfam" id="PF13307">
    <property type="entry name" value="Helicase_C_2"/>
    <property type="match status" value="1"/>
</dbReference>
<dbReference type="Pfam" id="PF06733">
    <property type="entry name" value="DEAD_2"/>
    <property type="match status" value="1"/>
</dbReference>
<keyword evidence="15" id="KW-0539">Nucleus</keyword>
<dbReference type="PROSITE" id="PS51193">
    <property type="entry name" value="HELICASE_ATP_BIND_2"/>
    <property type="match status" value="1"/>
</dbReference>
<evidence type="ECO:0000256" key="1">
    <source>
        <dbReference type="ARBA" id="ARBA00001966"/>
    </source>
</evidence>
<comment type="similarity">
    <text evidence="3">Belongs to the DEAD box helicase family. DEAH subfamily. DDX11/CHL1 sub-subfamily.</text>
</comment>
<dbReference type="STRING" id="1745343.A0A2J6PRQ4"/>
<evidence type="ECO:0000256" key="5">
    <source>
        <dbReference type="ARBA" id="ARBA00017386"/>
    </source>
</evidence>
<comment type="cofactor">
    <cofactor evidence="1">
        <name>[4Fe-4S] cluster</name>
        <dbReference type="ChEBI" id="CHEBI:49883"/>
    </cofactor>
</comment>
<dbReference type="InterPro" id="IPR014013">
    <property type="entry name" value="Helic_SF1/SF2_ATP-bd_DinG/Rad3"/>
</dbReference>
<dbReference type="AlphaFoldDB" id="A0A2J6PRQ4"/>
<dbReference type="SMART" id="SM00491">
    <property type="entry name" value="HELICc2"/>
    <property type="match status" value="1"/>
</dbReference>
<dbReference type="InterPro" id="IPR045028">
    <property type="entry name" value="DinG/Rad3-like"/>
</dbReference>
<evidence type="ECO:0000256" key="15">
    <source>
        <dbReference type="ARBA" id="ARBA00023242"/>
    </source>
</evidence>
<evidence type="ECO:0000256" key="20">
    <source>
        <dbReference type="ARBA" id="ARBA00045008"/>
    </source>
</evidence>
<protein>
    <recommendedName>
        <fullName evidence="5">ATP-dependent DNA helicase CHL1</fullName>
        <ecNumber evidence="18">5.6.2.3</ecNumber>
    </recommendedName>
    <alternativeName>
        <fullName evidence="4">ATP-dependent DNA helicase chl1</fullName>
    </alternativeName>
    <alternativeName>
        <fullName evidence="17">Chromosome loss protein 1</fullName>
    </alternativeName>
    <alternativeName>
        <fullName evidence="19 20">DNA 5'-3' helicase CHL1</fullName>
    </alternativeName>
</protein>